<keyword evidence="5 9" id="KW-0274">FAD</keyword>
<evidence type="ECO:0000313" key="10">
    <source>
        <dbReference type="EMBL" id="OMH40915.1"/>
    </source>
</evidence>
<comment type="pathway">
    <text evidence="2 9">One-carbon metabolism; tetrahydrofolate interconversion.</text>
</comment>
<keyword evidence="4 9" id="KW-0285">Flavoprotein</keyword>
<dbReference type="SUPFAM" id="SSF51730">
    <property type="entry name" value="FAD-linked oxidoreductase"/>
    <property type="match status" value="1"/>
</dbReference>
<dbReference type="UniPathway" id="UPA00193"/>
<dbReference type="CDD" id="cd00537">
    <property type="entry name" value="MTHFR"/>
    <property type="match status" value="1"/>
</dbReference>
<dbReference type="STRING" id="1914305.BLW93_02405"/>
<dbReference type="RefSeq" id="WP_076712525.1">
    <property type="nucleotide sequence ID" value="NZ_MOEN01000006.1"/>
</dbReference>
<dbReference type="EMBL" id="MOEN01000006">
    <property type="protein sequence ID" value="OMH40915.1"/>
    <property type="molecule type" value="Genomic_DNA"/>
</dbReference>
<dbReference type="PANTHER" id="PTHR45754:SF3">
    <property type="entry name" value="METHYLENETETRAHYDROFOLATE REDUCTASE (NADPH)"/>
    <property type="match status" value="1"/>
</dbReference>
<dbReference type="Pfam" id="PF02219">
    <property type="entry name" value="MTHFR"/>
    <property type="match status" value="1"/>
</dbReference>
<name>A0A1R1MM72_9BACT</name>
<comment type="pathway">
    <text evidence="7">Amino-acid biosynthesis; L-methionine biosynthesis via de novo pathway.</text>
</comment>
<sequence>MSFSEKINNGKFIITAEVAPPRGTYYQTIIEGIKPLKGYVDGFNVTDNQRSMVRASSIAMSRVLLENGFEPICQFTARDRNRIALQSDLLGAYILGIKNICLMTGDFTTLGDEKGAKPVFDVDSLLMLKIVKTLEEGHLINGKELKGKPSFNVGAVFNPFAGPEKLQIEKLRKKVELGAKFIQTQPVYDIETAKRTHEIIKETGAIPIIGLLPIKSLKMANFIKKLNPKSVPDKFIEKLASAKDPHTYGWEYTLEIAHGIAEFGRGIHFMLVGKTYELAKFIDYLKNESPYNHKF</sequence>
<comment type="catalytic activity">
    <reaction evidence="8">
        <text>(6S)-5-methyl-5,6,7,8-tetrahydrofolate + NAD(+) = (6R)-5,10-methylene-5,6,7,8-tetrahydrofolate + NADH + H(+)</text>
        <dbReference type="Rhea" id="RHEA:19821"/>
        <dbReference type="ChEBI" id="CHEBI:15378"/>
        <dbReference type="ChEBI" id="CHEBI:15636"/>
        <dbReference type="ChEBI" id="CHEBI:18608"/>
        <dbReference type="ChEBI" id="CHEBI:57540"/>
        <dbReference type="ChEBI" id="CHEBI:57945"/>
        <dbReference type="EC" id="1.5.1.54"/>
    </reaction>
    <physiologicalReaction direction="right-to-left" evidence="8">
        <dbReference type="Rhea" id="RHEA:19823"/>
    </physiologicalReaction>
</comment>
<evidence type="ECO:0000256" key="7">
    <source>
        <dbReference type="ARBA" id="ARBA00034478"/>
    </source>
</evidence>
<evidence type="ECO:0000256" key="2">
    <source>
        <dbReference type="ARBA" id="ARBA00004777"/>
    </source>
</evidence>
<dbReference type="InterPro" id="IPR029041">
    <property type="entry name" value="FAD-linked_oxidoreductase-like"/>
</dbReference>
<dbReference type="InterPro" id="IPR003171">
    <property type="entry name" value="Mehydrof_redctse-like"/>
</dbReference>
<dbReference type="GO" id="GO:0009086">
    <property type="term" value="P:methionine biosynthetic process"/>
    <property type="evidence" value="ECO:0007669"/>
    <property type="project" value="TreeGrafter"/>
</dbReference>
<comment type="similarity">
    <text evidence="3 9">Belongs to the methylenetetrahydrofolate reductase family.</text>
</comment>
<dbReference type="GO" id="GO:0106312">
    <property type="term" value="F:methylenetetrahydrofolate reductase (NADH) activity"/>
    <property type="evidence" value="ECO:0007669"/>
    <property type="project" value="UniProtKB-EC"/>
</dbReference>
<dbReference type="GO" id="GO:0005829">
    <property type="term" value="C:cytosol"/>
    <property type="evidence" value="ECO:0007669"/>
    <property type="project" value="TreeGrafter"/>
</dbReference>
<organism evidence="10 11">
    <name type="scientific">Desulfurobacterium indicum</name>
    <dbReference type="NCBI Taxonomy" id="1914305"/>
    <lineage>
        <taxon>Bacteria</taxon>
        <taxon>Pseudomonadati</taxon>
        <taxon>Aquificota</taxon>
        <taxon>Aquificia</taxon>
        <taxon>Desulfurobacteriales</taxon>
        <taxon>Desulfurobacteriaceae</taxon>
        <taxon>Desulfurobacterium</taxon>
    </lineage>
</organism>
<evidence type="ECO:0000313" key="11">
    <source>
        <dbReference type="Proteomes" id="UP000187408"/>
    </source>
</evidence>
<evidence type="ECO:0000256" key="3">
    <source>
        <dbReference type="ARBA" id="ARBA00006743"/>
    </source>
</evidence>
<reference evidence="10 11" key="1">
    <citation type="submission" date="2016-10" db="EMBL/GenBank/DDBJ databases">
        <title>Genome sequence of a sulfur-reducing bacterium Desulfurobacterium indicum K6013.</title>
        <authorList>
            <person name="Cao J."/>
            <person name="Shao Z."/>
            <person name="Alain K."/>
            <person name="Jebbar M."/>
        </authorList>
    </citation>
    <scope>NUCLEOTIDE SEQUENCE [LARGE SCALE GENOMIC DNA]</scope>
    <source>
        <strain evidence="10 11">K6013</strain>
    </source>
</reference>
<evidence type="ECO:0000256" key="8">
    <source>
        <dbReference type="ARBA" id="ARBA00048628"/>
    </source>
</evidence>
<dbReference type="GO" id="GO:0071949">
    <property type="term" value="F:FAD binding"/>
    <property type="evidence" value="ECO:0007669"/>
    <property type="project" value="TreeGrafter"/>
</dbReference>
<dbReference type="OrthoDB" id="9803687at2"/>
<dbReference type="Gene3D" id="3.20.20.220">
    <property type="match status" value="1"/>
</dbReference>
<evidence type="ECO:0000256" key="4">
    <source>
        <dbReference type="ARBA" id="ARBA00022630"/>
    </source>
</evidence>
<evidence type="ECO:0000256" key="6">
    <source>
        <dbReference type="ARBA" id="ARBA00023002"/>
    </source>
</evidence>
<dbReference type="GO" id="GO:0035999">
    <property type="term" value="P:tetrahydrofolate interconversion"/>
    <property type="evidence" value="ECO:0007669"/>
    <property type="project" value="UniProtKB-UniPathway"/>
</dbReference>
<protein>
    <recommendedName>
        <fullName evidence="9">Methylenetetrahydrofolate reductase</fullName>
    </recommendedName>
</protein>
<evidence type="ECO:0000256" key="1">
    <source>
        <dbReference type="ARBA" id="ARBA00001974"/>
    </source>
</evidence>
<accession>A0A1R1MM72</accession>
<evidence type="ECO:0000256" key="9">
    <source>
        <dbReference type="RuleBase" id="RU003862"/>
    </source>
</evidence>
<evidence type="ECO:0000256" key="5">
    <source>
        <dbReference type="ARBA" id="ARBA00022827"/>
    </source>
</evidence>
<comment type="cofactor">
    <cofactor evidence="1 9">
        <name>FAD</name>
        <dbReference type="ChEBI" id="CHEBI:57692"/>
    </cofactor>
</comment>
<gene>
    <name evidence="10" type="ORF">BLW93_02405</name>
</gene>
<comment type="caution">
    <text evidence="10">The sequence shown here is derived from an EMBL/GenBank/DDBJ whole genome shotgun (WGS) entry which is preliminary data.</text>
</comment>
<keyword evidence="6 9" id="KW-0560">Oxidoreductase</keyword>
<dbReference type="AlphaFoldDB" id="A0A1R1MM72"/>
<proteinExistence type="inferred from homology"/>
<dbReference type="Proteomes" id="UP000187408">
    <property type="component" value="Unassembled WGS sequence"/>
</dbReference>
<dbReference type="PANTHER" id="PTHR45754">
    <property type="entry name" value="METHYLENETETRAHYDROFOLATE REDUCTASE"/>
    <property type="match status" value="1"/>
</dbReference>
<keyword evidence="11" id="KW-1185">Reference proteome</keyword>